<dbReference type="RefSeq" id="WP_036652025.1">
    <property type="nucleotide sequence ID" value="NZ_JQCR01000002.1"/>
</dbReference>
<dbReference type="OrthoDB" id="152510at2"/>
<reference evidence="2 3" key="2">
    <citation type="submission" date="2014-10" db="EMBL/GenBank/DDBJ databases">
        <title>Comparative genomics of the Paenibacillus odorifer group.</title>
        <authorList>
            <person name="Tsai Y.-C."/>
            <person name="Martin N."/>
            <person name="Korlach J."/>
            <person name="Wiedmann M."/>
        </authorList>
    </citation>
    <scope>NUCLEOTIDE SEQUENCE [LARGE SCALE GENOMIC DNA]</scope>
    <source>
        <strain evidence="2 3">DSM 18334</strain>
    </source>
</reference>
<comment type="caution">
    <text evidence="2">The sequence shown here is derived from an EMBL/GenBank/DDBJ whole genome shotgun (WGS) entry which is preliminary data.</text>
</comment>
<dbReference type="Gene3D" id="3.90.25.10">
    <property type="entry name" value="UDP-galactose 4-epimerase, domain 1"/>
    <property type="match status" value="1"/>
</dbReference>
<evidence type="ECO:0000313" key="3">
    <source>
        <dbReference type="Proteomes" id="UP000029734"/>
    </source>
</evidence>
<dbReference type="InterPro" id="IPR052718">
    <property type="entry name" value="NmrA-type_oxidoreductase"/>
</dbReference>
<dbReference type="EMBL" id="JQCR01000002">
    <property type="protein sequence ID" value="KGE20115.1"/>
    <property type="molecule type" value="Genomic_DNA"/>
</dbReference>
<name>A0A098MC32_9BACL</name>
<dbReference type="Pfam" id="PF05368">
    <property type="entry name" value="NmrA"/>
    <property type="match status" value="1"/>
</dbReference>
<sequence length="290" mass="31160">MSKIVVTAATGELGQLVVKHLLEKVPASQIAVSIRNVEKASALAELGVEIRYSDFDDPASMEKAFAGASKLLLISTPQDESISRIRKHVSAIEAARKAGVKHIIYTSFAFADVDAFAPLANVHLATEYSLQASEIPTTILRNTWYQELHVNPSLQTYIEGGVIINSAGEGKINTATRDDLALATAVVLTEEGHENQVYELASSQSWSYPDLAEILSKVSGKNVSYQAVSDAESLEGMIKAGLPEGLAQFLVAIDSKMAAGTEGHTSTDLEKLIGKKPTSIQESITQWFVS</sequence>
<organism evidence="2 3">
    <name type="scientific">Paenibacillus wynnii</name>
    <dbReference type="NCBI Taxonomy" id="268407"/>
    <lineage>
        <taxon>Bacteria</taxon>
        <taxon>Bacillati</taxon>
        <taxon>Bacillota</taxon>
        <taxon>Bacilli</taxon>
        <taxon>Bacillales</taxon>
        <taxon>Paenibacillaceae</taxon>
        <taxon>Paenibacillus</taxon>
    </lineage>
</organism>
<dbReference type="eggNOG" id="COG0702">
    <property type="taxonomic scope" value="Bacteria"/>
</dbReference>
<keyword evidence="3" id="KW-1185">Reference proteome</keyword>
<reference evidence="2 3" key="1">
    <citation type="submission" date="2014-08" db="EMBL/GenBank/DDBJ databases">
        <authorList>
            <person name="den Bakker H.C."/>
        </authorList>
    </citation>
    <scope>NUCLEOTIDE SEQUENCE [LARGE SCALE GENOMIC DNA]</scope>
    <source>
        <strain evidence="2 3">DSM 18334</strain>
    </source>
</reference>
<protein>
    <submittedName>
        <fullName evidence="2">NmrA family transcriptional regulator</fullName>
    </submittedName>
</protein>
<dbReference type="SUPFAM" id="SSF51735">
    <property type="entry name" value="NAD(P)-binding Rossmann-fold domains"/>
    <property type="match status" value="1"/>
</dbReference>
<proteinExistence type="predicted"/>
<dbReference type="Gene3D" id="3.40.50.720">
    <property type="entry name" value="NAD(P)-binding Rossmann-like Domain"/>
    <property type="match status" value="1"/>
</dbReference>
<evidence type="ECO:0000313" key="2">
    <source>
        <dbReference type="EMBL" id="KGE20115.1"/>
    </source>
</evidence>
<accession>A0A098MC32</accession>
<dbReference type="STRING" id="268407.PWYN_12810"/>
<dbReference type="InterPro" id="IPR036291">
    <property type="entry name" value="NAD(P)-bd_dom_sf"/>
</dbReference>
<evidence type="ECO:0000259" key="1">
    <source>
        <dbReference type="Pfam" id="PF05368"/>
    </source>
</evidence>
<feature type="domain" description="NmrA-like" evidence="1">
    <location>
        <begin position="2"/>
        <end position="278"/>
    </location>
</feature>
<dbReference type="PANTHER" id="PTHR47129:SF1">
    <property type="entry name" value="NMRA-LIKE DOMAIN-CONTAINING PROTEIN"/>
    <property type="match status" value="1"/>
</dbReference>
<dbReference type="CDD" id="cd05269">
    <property type="entry name" value="TMR_SDR_a"/>
    <property type="match status" value="1"/>
</dbReference>
<gene>
    <name evidence="2" type="ORF">PWYN_12810</name>
</gene>
<dbReference type="AlphaFoldDB" id="A0A098MC32"/>
<dbReference type="Proteomes" id="UP000029734">
    <property type="component" value="Unassembled WGS sequence"/>
</dbReference>
<dbReference type="InterPro" id="IPR008030">
    <property type="entry name" value="NmrA-like"/>
</dbReference>
<dbReference type="PANTHER" id="PTHR47129">
    <property type="entry name" value="QUINONE OXIDOREDUCTASE 2"/>
    <property type="match status" value="1"/>
</dbReference>